<dbReference type="Proteomes" id="UP000325375">
    <property type="component" value="Unassembled WGS sequence"/>
</dbReference>
<feature type="domain" description="Protein kinase" evidence="1">
    <location>
        <begin position="27"/>
        <end position="322"/>
    </location>
</feature>
<evidence type="ECO:0000313" key="3">
    <source>
        <dbReference type="Proteomes" id="UP000325375"/>
    </source>
</evidence>
<protein>
    <recommendedName>
        <fullName evidence="1">Protein kinase domain-containing protein</fullName>
    </recommendedName>
</protein>
<dbReference type="SMART" id="SM00220">
    <property type="entry name" value="S_TKc"/>
    <property type="match status" value="1"/>
</dbReference>
<dbReference type="InterPro" id="IPR011009">
    <property type="entry name" value="Kinase-like_dom_sf"/>
</dbReference>
<dbReference type="PANTHER" id="PTHR24347">
    <property type="entry name" value="SERINE/THREONINE-PROTEIN KINASE"/>
    <property type="match status" value="1"/>
</dbReference>
<reference evidence="2 3" key="1">
    <citation type="submission" date="2019-09" db="EMBL/GenBank/DDBJ databases">
        <authorList>
            <person name="Chandra G."/>
            <person name="Truman W A."/>
        </authorList>
    </citation>
    <scope>NUCLEOTIDE SEQUENCE [LARGE SCALE GENOMIC DNA]</scope>
    <source>
        <strain evidence="2">PS718</strain>
    </source>
</reference>
<evidence type="ECO:0000313" key="2">
    <source>
        <dbReference type="EMBL" id="VVO13789.1"/>
    </source>
</evidence>
<dbReference type="EMBL" id="CABVHX010000016">
    <property type="protein sequence ID" value="VVO13789.1"/>
    <property type="molecule type" value="Genomic_DNA"/>
</dbReference>
<dbReference type="SUPFAM" id="SSF56112">
    <property type="entry name" value="Protein kinase-like (PK-like)"/>
    <property type="match status" value="1"/>
</dbReference>
<dbReference type="AlphaFoldDB" id="A0A5E7D8H9"/>
<dbReference type="PROSITE" id="PS50011">
    <property type="entry name" value="PROTEIN_KINASE_DOM"/>
    <property type="match status" value="1"/>
</dbReference>
<dbReference type="GO" id="GO:0004672">
    <property type="term" value="F:protein kinase activity"/>
    <property type="evidence" value="ECO:0007669"/>
    <property type="project" value="InterPro"/>
</dbReference>
<dbReference type="InterPro" id="IPR000719">
    <property type="entry name" value="Prot_kinase_dom"/>
</dbReference>
<evidence type="ECO:0000259" key="1">
    <source>
        <dbReference type="PROSITE" id="PS50011"/>
    </source>
</evidence>
<proteinExistence type="predicted"/>
<gene>
    <name evidence="2" type="ORF">PS718_03647</name>
</gene>
<dbReference type="Pfam" id="PF00069">
    <property type="entry name" value="Pkinase"/>
    <property type="match status" value="1"/>
</dbReference>
<organism evidence="2 3">
    <name type="scientific">Pseudomonas fluorescens</name>
    <dbReference type="NCBI Taxonomy" id="294"/>
    <lineage>
        <taxon>Bacteria</taxon>
        <taxon>Pseudomonadati</taxon>
        <taxon>Pseudomonadota</taxon>
        <taxon>Gammaproteobacteria</taxon>
        <taxon>Pseudomonadales</taxon>
        <taxon>Pseudomonadaceae</taxon>
        <taxon>Pseudomonas</taxon>
    </lineage>
</organism>
<accession>A0A5E7D8H9</accession>
<dbReference type="GO" id="GO:0005524">
    <property type="term" value="F:ATP binding"/>
    <property type="evidence" value="ECO:0007669"/>
    <property type="project" value="InterPro"/>
</dbReference>
<sequence length="362" mass="41976">MLIGTSNAVKEKKFFDMTGLSLLEGRYRLHKEVSGGKSSTGFFGVDEETGRDVFVKFCIFPRSELERARFRNEASFLKERALFNGIIKKTPEYLADGELFDGKILYLVTERIHGTLLLDWLGEKFCNASLIDRLTVAYRVFGAAEHFSMFVTHRDLHPGNIILLNEDIDLHSKRPDYKTIILDWGQSYSRMHFEYSENDSDDMVTIHNGIGREITNSFYNLPPETFIDWEASGSEYNKYDSWAMGLLLYKLVTGKDLFSFKNIGEYAAAQKRIEWEVKFGLFDLSAYAASAAPILSALIVQLLRKDPKDRMFIQEARHALWFILVEDFMPSDFGMIQRFLDAPNYFDEVKWKHFDSEPFDYF</sequence>
<dbReference type="Gene3D" id="1.10.510.10">
    <property type="entry name" value="Transferase(Phosphotransferase) domain 1"/>
    <property type="match status" value="1"/>
</dbReference>
<name>A0A5E7D8H9_PSEFL</name>